<reference evidence="1 2" key="1">
    <citation type="submission" date="2017-09" db="EMBL/GenBank/DDBJ databases">
        <title>Mesorhizobum sanjuanii sp. nov. isolated from nodules of Lotus tenuis in saline-alkaline lowlands of Flooding Pampa.</title>
        <authorList>
            <person name="Sannazzaro A.I."/>
            <person name="Torres Tejerizo G.A."/>
            <person name="Fontana F."/>
            <person name="Cumpa Velazquez L.M."/>
            <person name="Hansen L."/>
            <person name="Pistorio M."/>
            <person name="Estrella M.J."/>
        </authorList>
    </citation>
    <scope>NUCLEOTIDE SEQUENCE [LARGE SCALE GENOMIC DNA]</scope>
    <source>
        <strain evidence="1 2">BSA136</strain>
    </source>
</reference>
<protein>
    <submittedName>
        <fullName evidence="1">Uncharacterized protein</fullName>
    </submittedName>
</protein>
<evidence type="ECO:0000313" key="2">
    <source>
        <dbReference type="Proteomes" id="UP000219182"/>
    </source>
</evidence>
<accession>A0A2A6FKK9</accession>
<keyword evidence="2" id="KW-1185">Reference proteome</keyword>
<proteinExistence type="predicted"/>
<dbReference type="AlphaFoldDB" id="A0A2A6FKK9"/>
<dbReference type="Proteomes" id="UP000219182">
    <property type="component" value="Unassembled WGS sequence"/>
</dbReference>
<dbReference type="EMBL" id="NWQG01000015">
    <property type="protein sequence ID" value="PDQ22500.1"/>
    <property type="molecule type" value="Genomic_DNA"/>
</dbReference>
<organism evidence="1 2">
    <name type="scientific">Mesorhizobium sanjuanii</name>
    <dbReference type="NCBI Taxonomy" id="2037900"/>
    <lineage>
        <taxon>Bacteria</taxon>
        <taxon>Pseudomonadati</taxon>
        <taxon>Pseudomonadota</taxon>
        <taxon>Alphaproteobacteria</taxon>
        <taxon>Hyphomicrobiales</taxon>
        <taxon>Phyllobacteriaceae</taxon>
        <taxon>Mesorhizobium</taxon>
    </lineage>
</organism>
<sequence length="67" mass="7257">MMGCFVLIIHNLRDRDPIVISFRDLVAFKQIRLGSASLSTHAALLPAKLHDGASWRGLAQLLSVGSA</sequence>
<name>A0A2A6FKK9_9HYPH</name>
<gene>
    <name evidence="1" type="ORF">CN311_03360</name>
</gene>
<evidence type="ECO:0000313" key="1">
    <source>
        <dbReference type="EMBL" id="PDQ22500.1"/>
    </source>
</evidence>
<comment type="caution">
    <text evidence="1">The sequence shown here is derived from an EMBL/GenBank/DDBJ whole genome shotgun (WGS) entry which is preliminary data.</text>
</comment>